<keyword evidence="5" id="KW-1185">Reference proteome</keyword>
<feature type="chain" id="PRO_5002144018" evidence="3">
    <location>
        <begin position="21"/>
        <end position="476"/>
    </location>
</feature>
<keyword evidence="3" id="KW-0732">Signal</keyword>
<dbReference type="NCBIfam" id="TIGR00666">
    <property type="entry name" value="PBP4"/>
    <property type="match status" value="1"/>
</dbReference>
<evidence type="ECO:0000313" key="5">
    <source>
        <dbReference type="Proteomes" id="UP000031572"/>
    </source>
</evidence>
<dbReference type="GO" id="GO:0000270">
    <property type="term" value="P:peptidoglycan metabolic process"/>
    <property type="evidence" value="ECO:0007669"/>
    <property type="project" value="TreeGrafter"/>
</dbReference>
<dbReference type="Proteomes" id="UP000031572">
    <property type="component" value="Unassembled WGS sequence"/>
</dbReference>
<keyword evidence="2" id="KW-0378">Hydrolase</keyword>
<evidence type="ECO:0000256" key="2">
    <source>
        <dbReference type="ARBA" id="ARBA00022801"/>
    </source>
</evidence>
<dbReference type="InterPro" id="IPR000667">
    <property type="entry name" value="Peptidase_S13"/>
</dbReference>
<dbReference type="InterPro" id="IPR012338">
    <property type="entry name" value="Beta-lactam/transpept-like"/>
</dbReference>
<keyword evidence="4" id="KW-0121">Carboxypeptidase</keyword>
<evidence type="ECO:0000256" key="3">
    <source>
        <dbReference type="SAM" id="SignalP"/>
    </source>
</evidence>
<dbReference type="AlphaFoldDB" id="A0A0C1YQI9"/>
<dbReference type="PRINTS" id="PR00922">
    <property type="entry name" value="DADACBPTASE3"/>
</dbReference>
<dbReference type="SUPFAM" id="SSF56601">
    <property type="entry name" value="beta-lactamase/transpeptidase-like"/>
    <property type="match status" value="1"/>
</dbReference>
<keyword evidence="4" id="KW-0645">Protease</keyword>
<dbReference type="PANTHER" id="PTHR30023">
    <property type="entry name" value="D-ALANYL-D-ALANINE CARBOXYPEPTIDASE"/>
    <property type="match status" value="1"/>
</dbReference>
<protein>
    <submittedName>
        <fullName evidence="4">D-alanyl-D-alanine carboxypeptidase</fullName>
    </submittedName>
</protein>
<organism evidence="4 5">
    <name type="scientific">Noviherbaspirillum autotrophicum</name>
    <dbReference type="NCBI Taxonomy" id="709839"/>
    <lineage>
        <taxon>Bacteria</taxon>
        <taxon>Pseudomonadati</taxon>
        <taxon>Pseudomonadota</taxon>
        <taxon>Betaproteobacteria</taxon>
        <taxon>Burkholderiales</taxon>
        <taxon>Oxalobacteraceae</taxon>
        <taxon>Noviherbaspirillum</taxon>
    </lineage>
</organism>
<dbReference type="Gene3D" id="3.50.80.20">
    <property type="entry name" value="D-Ala-D-Ala carboxypeptidase C, peptidase S13"/>
    <property type="match status" value="1"/>
</dbReference>
<dbReference type="STRING" id="709839.TSA66_21830"/>
<sequence length="476" mass="51757">MRILERLQAACLLFALCMLAACTTAQELPVPLADAFKRAEIPITAAGIYVREVGNGPNGPALIASNASASFSPASTMKLVTSDAALELLGPTFTWKTLAFADGAQSGDVLHGDLIIKGSGDPKLVMENFWLFLRRIRARGIREIHGNLLLDRSVFEPIVYDPAAFDADPLKPYNVGPDALLLNFKAMTFRFAPVESNRAVAVSVDPPVDAFPLVAPRLTNGACGDWRLRLQPVIDARGARFLGEYPASCGERTLYVHPYQMTHTEYFNLVFRRLWAELGGTFTGEVRDGYVPPSARLVAQWESAPLSEIIRDINKYSNNVMARQVLLTIASHQLNLPASQERGAAVVKTWMARKGIAAPELIIENGSGLSRSERISAATMGNLLGAAFQAPTMPEFIASMPLVGYDGTMRQRLNAQGVAGHAHIKTGMLTDVRAVAGYVLAASGKRYAVVCIINHPNAMRGPEVQDMLLQWVYEHG</sequence>
<dbReference type="PROSITE" id="PS51257">
    <property type="entry name" value="PROKAR_LIPOPROTEIN"/>
    <property type="match status" value="1"/>
</dbReference>
<evidence type="ECO:0000256" key="1">
    <source>
        <dbReference type="ARBA" id="ARBA00006096"/>
    </source>
</evidence>
<name>A0A0C1YQI9_9BURK</name>
<gene>
    <name evidence="4" type="ORF">TSA66_21830</name>
</gene>
<dbReference type="EMBL" id="JWJG01000028">
    <property type="protein sequence ID" value="KIF82867.1"/>
    <property type="molecule type" value="Genomic_DNA"/>
</dbReference>
<dbReference type="OrthoDB" id="9802627at2"/>
<proteinExistence type="inferred from homology"/>
<evidence type="ECO:0000313" key="4">
    <source>
        <dbReference type="EMBL" id="KIF82867.1"/>
    </source>
</evidence>
<comment type="caution">
    <text evidence="4">The sequence shown here is derived from an EMBL/GenBank/DDBJ whole genome shotgun (WGS) entry which is preliminary data.</text>
</comment>
<dbReference type="Pfam" id="PF02113">
    <property type="entry name" value="Peptidase_S13"/>
    <property type="match status" value="1"/>
</dbReference>
<dbReference type="PANTHER" id="PTHR30023:SF0">
    <property type="entry name" value="PENICILLIN-SENSITIVE CARBOXYPEPTIDASE A"/>
    <property type="match status" value="1"/>
</dbReference>
<dbReference type="GO" id="GO:0004185">
    <property type="term" value="F:serine-type carboxypeptidase activity"/>
    <property type="evidence" value="ECO:0007669"/>
    <property type="project" value="InterPro"/>
</dbReference>
<accession>A0A0C1YQI9</accession>
<feature type="signal peptide" evidence="3">
    <location>
        <begin position="1"/>
        <end position="20"/>
    </location>
</feature>
<comment type="similarity">
    <text evidence="1">Belongs to the peptidase S13 family.</text>
</comment>
<reference evidence="4 5" key="1">
    <citation type="submission" date="2014-12" db="EMBL/GenBank/DDBJ databases">
        <title>Denitrispirillum autotrophicum gen. nov., sp. nov., Denitrifying, Facultatively Autotrophic Bacteria Isolated from Rice Paddy Soil.</title>
        <authorList>
            <person name="Ishii S."/>
            <person name="Ashida N."/>
            <person name="Ohno H."/>
            <person name="Otsuka S."/>
            <person name="Yokota A."/>
            <person name="Senoo K."/>
        </authorList>
    </citation>
    <scope>NUCLEOTIDE SEQUENCE [LARGE SCALE GENOMIC DNA]</scope>
    <source>
        <strain evidence="4 5">TSA66</strain>
    </source>
</reference>
<dbReference type="Gene3D" id="3.40.710.10">
    <property type="entry name" value="DD-peptidase/beta-lactamase superfamily"/>
    <property type="match status" value="1"/>
</dbReference>
<dbReference type="GO" id="GO:0006508">
    <property type="term" value="P:proteolysis"/>
    <property type="evidence" value="ECO:0007669"/>
    <property type="project" value="InterPro"/>
</dbReference>